<keyword evidence="2" id="KW-0479">Metal-binding</keyword>
<evidence type="ECO:0000313" key="7">
    <source>
        <dbReference type="Proteomes" id="UP000016930"/>
    </source>
</evidence>
<dbReference type="Pfam" id="PF01975">
    <property type="entry name" value="SurE"/>
    <property type="match status" value="1"/>
</dbReference>
<feature type="compositionally biased region" description="Low complexity" evidence="4">
    <location>
        <begin position="60"/>
        <end position="76"/>
    </location>
</feature>
<feature type="domain" description="Survival protein SurE-like phosphatase/nucleotidase" evidence="5">
    <location>
        <begin position="24"/>
        <end position="225"/>
    </location>
</feature>
<protein>
    <recommendedName>
        <fullName evidence="5">Survival protein SurE-like phosphatase/nucleotidase domain-containing protein</fullName>
    </recommendedName>
</protein>
<dbReference type="PANTHER" id="PTHR30457">
    <property type="entry name" value="5'-NUCLEOTIDASE SURE"/>
    <property type="match status" value="1"/>
</dbReference>
<comment type="similarity">
    <text evidence="1">Belongs to the SurE nucleotidase family.</text>
</comment>
<evidence type="ECO:0000259" key="5">
    <source>
        <dbReference type="Pfam" id="PF01975"/>
    </source>
</evidence>
<reference evidence="6 7" key="1">
    <citation type="journal article" date="2012" name="Proc. Natl. Acad. Sci. U.S.A.">
        <title>Comparative genomics of Ceriporiopsis subvermispora and Phanerochaete chrysosporium provide insight into selective ligninolysis.</title>
        <authorList>
            <person name="Fernandez-Fueyo E."/>
            <person name="Ruiz-Duenas F.J."/>
            <person name="Ferreira P."/>
            <person name="Floudas D."/>
            <person name="Hibbett D.S."/>
            <person name="Canessa P."/>
            <person name="Larrondo L.F."/>
            <person name="James T.Y."/>
            <person name="Seelenfreund D."/>
            <person name="Lobos S."/>
            <person name="Polanco R."/>
            <person name="Tello M."/>
            <person name="Honda Y."/>
            <person name="Watanabe T."/>
            <person name="Watanabe T."/>
            <person name="Ryu J.S."/>
            <person name="Kubicek C.P."/>
            <person name="Schmoll M."/>
            <person name="Gaskell J."/>
            <person name="Hammel K.E."/>
            <person name="St John F.J."/>
            <person name="Vanden Wymelenberg A."/>
            <person name="Sabat G."/>
            <person name="Splinter BonDurant S."/>
            <person name="Syed K."/>
            <person name="Yadav J.S."/>
            <person name="Doddapaneni H."/>
            <person name="Subramanian V."/>
            <person name="Lavin J.L."/>
            <person name="Oguiza J.A."/>
            <person name="Perez G."/>
            <person name="Pisabarro A.G."/>
            <person name="Ramirez L."/>
            <person name="Santoyo F."/>
            <person name="Master E."/>
            <person name="Coutinho P.M."/>
            <person name="Henrissat B."/>
            <person name="Lombard V."/>
            <person name="Magnuson J.K."/>
            <person name="Kuees U."/>
            <person name="Hori C."/>
            <person name="Igarashi K."/>
            <person name="Samejima M."/>
            <person name="Held B.W."/>
            <person name="Barry K.W."/>
            <person name="LaButti K.M."/>
            <person name="Lapidus A."/>
            <person name="Lindquist E.A."/>
            <person name="Lucas S.M."/>
            <person name="Riley R."/>
            <person name="Salamov A.A."/>
            <person name="Hoffmeister D."/>
            <person name="Schwenk D."/>
            <person name="Hadar Y."/>
            <person name="Yarden O."/>
            <person name="de Vries R.P."/>
            <person name="Wiebenga A."/>
            <person name="Stenlid J."/>
            <person name="Eastwood D."/>
            <person name="Grigoriev I.V."/>
            <person name="Berka R.M."/>
            <person name="Blanchette R.A."/>
            <person name="Kersten P."/>
            <person name="Martinez A.T."/>
            <person name="Vicuna R."/>
            <person name="Cullen D."/>
        </authorList>
    </citation>
    <scope>NUCLEOTIDE SEQUENCE [LARGE SCALE GENOMIC DNA]</scope>
    <source>
        <strain evidence="6 7">B</strain>
    </source>
</reference>
<dbReference type="GO" id="GO:0008252">
    <property type="term" value="F:nucleotidase activity"/>
    <property type="evidence" value="ECO:0007669"/>
    <property type="project" value="InterPro"/>
</dbReference>
<proteinExistence type="inferred from homology"/>
<evidence type="ECO:0000256" key="4">
    <source>
        <dbReference type="SAM" id="MobiDB-lite"/>
    </source>
</evidence>
<dbReference type="SUPFAM" id="SSF64167">
    <property type="entry name" value="SurE-like"/>
    <property type="match status" value="1"/>
</dbReference>
<dbReference type="InterPro" id="IPR036523">
    <property type="entry name" value="SurE-like_sf"/>
</dbReference>
<dbReference type="OrthoDB" id="4018688at2759"/>
<organism evidence="6 7">
    <name type="scientific">Ceriporiopsis subvermispora (strain B)</name>
    <name type="common">White-rot fungus</name>
    <name type="synonym">Gelatoporia subvermispora</name>
    <dbReference type="NCBI Taxonomy" id="914234"/>
    <lineage>
        <taxon>Eukaryota</taxon>
        <taxon>Fungi</taxon>
        <taxon>Dikarya</taxon>
        <taxon>Basidiomycota</taxon>
        <taxon>Agaricomycotina</taxon>
        <taxon>Agaricomycetes</taxon>
        <taxon>Polyporales</taxon>
        <taxon>Gelatoporiaceae</taxon>
        <taxon>Gelatoporia</taxon>
    </lineage>
</organism>
<keyword evidence="7" id="KW-1185">Reference proteome</keyword>
<sequence>MMRDRLFFAFVTATYGLVGYAQNIVLTNDDGWATANIRAQFESLTSAGFDVVLSAPAENESGTGSLSSTPTPLTESCEFDTCPAGSPAEGSNVSDPHINYVNGFPVDAVRFGIQKLAPEFFGGSGPDFVVSGPNIGSDLSIAAIFSGTVGAACEAALEGFPSASISGVSGSQVSFTTLDSEPDSASTLAARIYAELATHLVQTITSSGSTPLLPNDITVHVNFAAIDNCTDASAFQWVFSRLIWNPLPTDILTCGSKQLPPESSVLSAGCFASVTAMDAALKVDVAASVQQTVMDTLNSLPFSCLPS</sequence>
<feature type="region of interest" description="Disordered" evidence="4">
    <location>
        <begin position="58"/>
        <end position="90"/>
    </location>
</feature>
<dbReference type="InterPro" id="IPR030048">
    <property type="entry name" value="SurE"/>
</dbReference>
<evidence type="ECO:0000313" key="6">
    <source>
        <dbReference type="EMBL" id="EMD35012.1"/>
    </source>
</evidence>
<dbReference type="HOGENOM" id="CLU_045192_0_1_1"/>
<gene>
    <name evidence="6" type="ORF">CERSUDRAFT_125001</name>
</gene>
<dbReference type="STRING" id="914234.M2R9A7"/>
<dbReference type="PANTHER" id="PTHR30457:SF0">
    <property type="entry name" value="PHOSPHATASE, PUTATIVE (AFU_ORTHOLOGUE AFUA_4G01070)-RELATED"/>
    <property type="match status" value="1"/>
</dbReference>
<dbReference type="Gene3D" id="3.40.1210.10">
    <property type="entry name" value="Survival protein SurE-like phosphatase/nucleotidase"/>
    <property type="match status" value="1"/>
</dbReference>
<dbReference type="InterPro" id="IPR002828">
    <property type="entry name" value="SurE-like_Pase/nucleotidase"/>
</dbReference>
<accession>M2R9A7</accession>
<evidence type="ECO:0000256" key="3">
    <source>
        <dbReference type="ARBA" id="ARBA00022801"/>
    </source>
</evidence>
<dbReference type="Proteomes" id="UP000016930">
    <property type="component" value="Unassembled WGS sequence"/>
</dbReference>
<evidence type="ECO:0000256" key="2">
    <source>
        <dbReference type="ARBA" id="ARBA00022723"/>
    </source>
</evidence>
<evidence type="ECO:0000256" key="1">
    <source>
        <dbReference type="ARBA" id="ARBA00011062"/>
    </source>
</evidence>
<dbReference type="GO" id="GO:0046872">
    <property type="term" value="F:metal ion binding"/>
    <property type="evidence" value="ECO:0007669"/>
    <property type="project" value="UniProtKB-KW"/>
</dbReference>
<dbReference type="AlphaFoldDB" id="M2R9A7"/>
<name>M2R9A7_CERS8</name>
<keyword evidence="3" id="KW-0378">Hydrolase</keyword>
<dbReference type="EMBL" id="KB445801">
    <property type="protein sequence ID" value="EMD35012.1"/>
    <property type="molecule type" value="Genomic_DNA"/>
</dbReference>